<dbReference type="Proteomes" id="UP001172680">
    <property type="component" value="Unassembled WGS sequence"/>
</dbReference>
<evidence type="ECO:0000313" key="1">
    <source>
        <dbReference type="EMBL" id="KAJ9648055.1"/>
    </source>
</evidence>
<accession>A0ACC2ZKJ8</accession>
<evidence type="ECO:0000313" key="2">
    <source>
        <dbReference type="Proteomes" id="UP001172680"/>
    </source>
</evidence>
<proteinExistence type="predicted"/>
<dbReference type="EMBL" id="JAPDRP010000004">
    <property type="protein sequence ID" value="KAJ9648055.1"/>
    <property type="molecule type" value="Genomic_DNA"/>
</dbReference>
<sequence>MTMSEHEGNSMFEGCYGGTADVLFIDPTGGEFFCSGMPVKPDNTDQMSTCPILKNQMYSGEWILIIYGNNGPLGSYEDPFAYQRNLYLNCGPQQTSTVTPTVIYTITSTPTETITTTSTVFETETFDPTTTYTIPSKTARRTYTIRPKPVIEWITKTSSRRKTTHTKSQSIITKTKMASCTVPPRPQKPDPTCTITPKRVTPAALATSTGSPHRRADMPIDVNVARRRIQEARRRAWMVQNLEERAADEPVITVTAQEPVNSTMTETAAPVTTTELSYSTSKYSSALDRLFRHLHLNDYAADAYTYPAYCFVDYQLDHENNICNLDFDDHGNSHRVCNRLQETRWAFRRPPVTTSVI</sequence>
<name>A0ACC2ZKJ8_9PEZI</name>
<protein>
    <submittedName>
        <fullName evidence="1">Uncharacterized protein</fullName>
    </submittedName>
</protein>
<gene>
    <name evidence="1" type="ORF">H2199_001832</name>
</gene>
<comment type="caution">
    <text evidence="1">The sequence shown here is derived from an EMBL/GenBank/DDBJ whole genome shotgun (WGS) entry which is preliminary data.</text>
</comment>
<keyword evidence="2" id="KW-1185">Reference proteome</keyword>
<reference evidence="1" key="1">
    <citation type="submission" date="2022-10" db="EMBL/GenBank/DDBJ databases">
        <title>Culturing micro-colonial fungi from biological soil crusts in the Mojave desert and describing Neophaeococcomyces mojavensis, and introducing the new genera and species Taxawa tesnikishii.</title>
        <authorList>
            <person name="Kurbessoian T."/>
            <person name="Stajich J.E."/>
        </authorList>
    </citation>
    <scope>NUCLEOTIDE SEQUENCE</scope>
    <source>
        <strain evidence="1">JES_115</strain>
    </source>
</reference>
<organism evidence="1 2">
    <name type="scientific">Coniosporium tulheliwenetii</name>
    <dbReference type="NCBI Taxonomy" id="3383036"/>
    <lineage>
        <taxon>Eukaryota</taxon>
        <taxon>Fungi</taxon>
        <taxon>Dikarya</taxon>
        <taxon>Ascomycota</taxon>
        <taxon>Pezizomycotina</taxon>
        <taxon>Dothideomycetes</taxon>
        <taxon>Dothideomycetes incertae sedis</taxon>
        <taxon>Coniosporium</taxon>
    </lineage>
</organism>